<organism evidence="2">
    <name type="scientific">Tanacetum cinerariifolium</name>
    <name type="common">Dalmatian daisy</name>
    <name type="synonym">Chrysanthemum cinerariifolium</name>
    <dbReference type="NCBI Taxonomy" id="118510"/>
    <lineage>
        <taxon>Eukaryota</taxon>
        <taxon>Viridiplantae</taxon>
        <taxon>Streptophyta</taxon>
        <taxon>Embryophyta</taxon>
        <taxon>Tracheophyta</taxon>
        <taxon>Spermatophyta</taxon>
        <taxon>Magnoliopsida</taxon>
        <taxon>eudicotyledons</taxon>
        <taxon>Gunneridae</taxon>
        <taxon>Pentapetalae</taxon>
        <taxon>asterids</taxon>
        <taxon>campanulids</taxon>
        <taxon>Asterales</taxon>
        <taxon>Asteraceae</taxon>
        <taxon>Asteroideae</taxon>
        <taxon>Anthemideae</taxon>
        <taxon>Anthemidinae</taxon>
        <taxon>Tanacetum</taxon>
    </lineage>
</organism>
<evidence type="ECO:0000256" key="1">
    <source>
        <dbReference type="SAM" id="MobiDB-lite"/>
    </source>
</evidence>
<evidence type="ECO:0000313" key="2">
    <source>
        <dbReference type="EMBL" id="GFB19870.1"/>
    </source>
</evidence>
<feature type="compositionally biased region" description="Polar residues" evidence="1">
    <location>
        <begin position="144"/>
        <end position="158"/>
    </location>
</feature>
<feature type="compositionally biased region" description="Polar residues" evidence="1">
    <location>
        <begin position="331"/>
        <end position="340"/>
    </location>
</feature>
<sequence length="518" mass="57598">LKAQIQEKVFAIAALKNDLRKLKGNSVDTTFAKTSVLGKPVLQPLRNQSVVRQPNACKHERPLMSKQWFASQVDVNHNVSKPVTQHYLPKKSESAFAKPDHMISSSSSRNSSKNMPRFSSNDMVHNHYLDEAKKKTQERDRNSKPSVMTPTTFQSATADSKPKPRSTNHSSRSLHVSKSSCVTMPAMPKADHSKSPSSFSDHARFFCSTCNKCVFNANHNACITKLLKEVNSRAKIQSHKIKERNNPVDQKSHTQIPGRQIFTGHKFSPNKTSTVYEKISPRSDLRNHCQSGFTNDEIIMASDQKSSDPAPECQTMASDQNSSDPAPECQTMASDQNSSDPAPECQTMALNHDSLSPVIQRQGKVTQIDRTVTTSNELDLLYSPMFDELLNGSSKVVSKSSAVSASDAPNQRQQLITPLTNHTTPAPTCQIPTLAPTVISPENINQAETYAKNDQVTDDEFINIFSNPVQDQRETSKRHLADLFTKALPVERFQYLVRRLGMRCLNPAELEALVNDPA</sequence>
<feature type="compositionally biased region" description="Polar residues" evidence="1">
    <location>
        <begin position="113"/>
        <end position="123"/>
    </location>
</feature>
<accession>A0A699L6W2</accession>
<protein>
    <recommendedName>
        <fullName evidence="3">Retrovirus-related Pol polyprotein from transposon TNT 1-94</fullName>
    </recommendedName>
</protein>
<feature type="region of interest" description="Disordered" evidence="1">
    <location>
        <begin position="304"/>
        <end position="345"/>
    </location>
</feature>
<gene>
    <name evidence="2" type="ORF">Tci_691841</name>
</gene>
<comment type="caution">
    <text evidence="2">The sequence shown here is derived from an EMBL/GenBank/DDBJ whole genome shotgun (WGS) entry which is preliminary data.</text>
</comment>
<dbReference type="EMBL" id="BKCJ010573542">
    <property type="protein sequence ID" value="GFB19870.1"/>
    <property type="molecule type" value="Genomic_DNA"/>
</dbReference>
<feature type="non-terminal residue" evidence="2">
    <location>
        <position position="1"/>
    </location>
</feature>
<reference evidence="2" key="1">
    <citation type="journal article" date="2019" name="Sci. Rep.">
        <title>Draft genome of Tanacetum cinerariifolium, the natural source of mosquito coil.</title>
        <authorList>
            <person name="Yamashiro T."/>
            <person name="Shiraishi A."/>
            <person name="Satake H."/>
            <person name="Nakayama K."/>
        </authorList>
    </citation>
    <scope>NUCLEOTIDE SEQUENCE</scope>
</reference>
<feature type="region of interest" description="Disordered" evidence="1">
    <location>
        <begin position="82"/>
        <end position="179"/>
    </location>
</feature>
<proteinExistence type="predicted"/>
<feature type="compositionally biased region" description="Polar residues" evidence="1">
    <location>
        <begin position="315"/>
        <end position="324"/>
    </location>
</feature>
<evidence type="ECO:0008006" key="3">
    <source>
        <dbReference type="Google" id="ProtNLM"/>
    </source>
</evidence>
<feature type="compositionally biased region" description="Basic and acidic residues" evidence="1">
    <location>
        <begin position="90"/>
        <end position="101"/>
    </location>
</feature>
<name>A0A699L6W2_TANCI</name>
<feature type="compositionally biased region" description="Basic and acidic residues" evidence="1">
    <location>
        <begin position="124"/>
        <end position="143"/>
    </location>
</feature>
<dbReference type="AlphaFoldDB" id="A0A699L6W2"/>
<feature type="compositionally biased region" description="Low complexity" evidence="1">
    <location>
        <begin position="170"/>
        <end position="179"/>
    </location>
</feature>